<evidence type="ECO:0000313" key="3">
    <source>
        <dbReference type="Proteomes" id="UP000017840"/>
    </source>
</evidence>
<comment type="caution">
    <text evidence="2">The sequence shown here is derived from an EMBL/GenBank/DDBJ whole genome shotgun (WGS) entry which is preliminary data.</text>
</comment>
<dbReference type="PANTHER" id="PTHR34988">
    <property type="entry name" value="PROTEIN, PUTATIVE-RELATED"/>
    <property type="match status" value="1"/>
</dbReference>
<keyword evidence="3" id="KW-1185">Reference proteome</keyword>
<dbReference type="CDD" id="cd11378">
    <property type="entry name" value="DUF296"/>
    <property type="match status" value="1"/>
</dbReference>
<dbReference type="PANTHER" id="PTHR34988:SF1">
    <property type="entry name" value="DNA-BINDING PROTEIN"/>
    <property type="match status" value="1"/>
</dbReference>
<dbReference type="Proteomes" id="UP000017840">
    <property type="component" value="Unassembled WGS sequence"/>
</dbReference>
<evidence type="ECO:0000313" key="2">
    <source>
        <dbReference type="EMBL" id="ESP87998.1"/>
    </source>
</evidence>
<reference evidence="2 3" key="1">
    <citation type="journal article" date="2013" name="Genome Announc.">
        <title>Draft Genome Sequence of 'Candidatus Halobonum tyrrellensis' Strain G22, Isolated from the Hypersaline Waters of Lake Tyrrell, Australia.</title>
        <authorList>
            <person name="Ugalde J.A."/>
            <person name="Narasingarao P."/>
            <person name="Kuo S."/>
            <person name="Podell S."/>
            <person name="Allen E.E."/>
        </authorList>
    </citation>
    <scope>NUCLEOTIDE SEQUENCE [LARGE SCALE GENOMIC DNA]</scope>
    <source>
        <strain evidence="2 3">G22</strain>
    </source>
</reference>
<name>V4HD57_9EURY</name>
<dbReference type="EMBL" id="ASGZ01000037">
    <property type="protein sequence ID" value="ESP87998.1"/>
    <property type="molecule type" value="Genomic_DNA"/>
</dbReference>
<proteinExistence type="predicted"/>
<dbReference type="AlphaFoldDB" id="V4HD57"/>
<dbReference type="Pfam" id="PF03479">
    <property type="entry name" value="PCC"/>
    <property type="match status" value="1"/>
</dbReference>
<evidence type="ECO:0000259" key="1">
    <source>
        <dbReference type="PROSITE" id="PS51742"/>
    </source>
</evidence>
<dbReference type="SUPFAM" id="SSF117856">
    <property type="entry name" value="AF0104/ALDC/Ptd012-like"/>
    <property type="match status" value="1"/>
</dbReference>
<dbReference type="PROSITE" id="PS51742">
    <property type="entry name" value="PPC"/>
    <property type="match status" value="1"/>
</dbReference>
<dbReference type="Gene3D" id="3.30.1330.80">
    <property type="entry name" value="Hypothetical protein, similar to alpha- acetolactate decarboxylase, domain 2"/>
    <property type="match status" value="1"/>
</dbReference>
<dbReference type="InterPro" id="IPR005175">
    <property type="entry name" value="PPC_dom"/>
</dbReference>
<organism evidence="2 3">
    <name type="scientific">Candidatus Halobonum tyrrellensis G22</name>
    <dbReference type="NCBI Taxonomy" id="1324957"/>
    <lineage>
        <taxon>Archaea</taxon>
        <taxon>Methanobacteriati</taxon>
        <taxon>Methanobacteriota</taxon>
        <taxon>Stenosarchaea group</taxon>
        <taxon>Halobacteria</taxon>
        <taxon>Halobacteriales</taxon>
        <taxon>Haloferacaceae</taxon>
        <taxon>Candidatus Halobonum</taxon>
    </lineage>
</organism>
<protein>
    <recommendedName>
        <fullName evidence="1">PPC domain-containing protein</fullName>
    </recommendedName>
</protein>
<gene>
    <name evidence="2" type="ORF">K933_11806</name>
</gene>
<dbReference type="eggNOG" id="arCOG04212">
    <property type="taxonomic scope" value="Archaea"/>
</dbReference>
<feature type="domain" description="PPC" evidence="1">
    <location>
        <begin position="26"/>
        <end position="167"/>
    </location>
</feature>
<accession>V4HD57</accession>
<sequence length="185" mass="19934">MTQSQPNDTIANATGASNEGVQVREVDTAAEYVATLQAGEDWRAEIETVAEAVGADGAWFTAVGGVRDAEVWFYDQEDLQYGPTYVDEPMEVASCIGNVAAVGTDGDPVRYAHTHAVLARPDGSVVAGHLNRATVFVGEVYMKVFDEGFDRKRAATPVLDTDAWASATDDRSAFRDEVTGLDLRR</sequence>